<gene>
    <name evidence="1" type="ORF">COW36_11315</name>
</gene>
<sequence length="276" mass="31113">MPLIATGSISKMKAKLETPVHYHLPVGEQLVDMNALLGQQIRLVFTGKIFCQHCGRATSKSFSQGYCYPCMTTLAQCDSCIMSPEKCHFAQGTCREPEWGQSHCMIDHYVYLANASGIKVGITRTSQVPTRWIDQGAVQALPILRVSSRYLSGLAEVLFKTQVSDKTNWRKMLKNEVEALDLAQARDQLFNQLENEFKSFVQTQESDAVQFLEAAESVNIDYPVLEYPQKVSSFNLDKDPQVAGELRGIKGQYLIFSEGVINLRKYTGYQLEVYTE</sequence>
<dbReference type="EMBL" id="PFFQ01000034">
    <property type="protein sequence ID" value="PIW16864.1"/>
    <property type="molecule type" value="Genomic_DNA"/>
</dbReference>
<name>A0A2M7G5L3_9BACT</name>
<dbReference type="AlphaFoldDB" id="A0A2M7G5L3"/>
<evidence type="ECO:0000313" key="1">
    <source>
        <dbReference type="EMBL" id="PIW16864.1"/>
    </source>
</evidence>
<organism evidence="1 2">
    <name type="scientific">bacterium (Candidatus Blackallbacteria) CG17_big_fil_post_rev_8_21_14_2_50_48_46</name>
    <dbReference type="NCBI Taxonomy" id="2014261"/>
    <lineage>
        <taxon>Bacteria</taxon>
        <taxon>Candidatus Blackallbacteria</taxon>
    </lineage>
</organism>
<accession>A0A2M7G5L3</accession>
<comment type="caution">
    <text evidence="1">The sequence shown here is derived from an EMBL/GenBank/DDBJ whole genome shotgun (WGS) entry which is preliminary data.</text>
</comment>
<dbReference type="InterPro" id="IPR021246">
    <property type="entry name" value="DUF2797"/>
</dbReference>
<dbReference type="Pfam" id="PF10977">
    <property type="entry name" value="DUF2797"/>
    <property type="match status" value="1"/>
</dbReference>
<proteinExistence type="predicted"/>
<dbReference type="Proteomes" id="UP000231019">
    <property type="component" value="Unassembled WGS sequence"/>
</dbReference>
<protein>
    <submittedName>
        <fullName evidence="1">DUF2797 domain-containing protein</fullName>
    </submittedName>
</protein>
<reference evidence="1 2" key="1">
    <citation type="submission" date="2017-09" db="EMBL/GenBank/DDBJ databases">
        <title>Depth-based differentiation of microbial function through sediment-hosted aquifers and enrichment of novel symbionts in the deep terrestrial subsurface.</title>
        <authorList>
            <person name="Probst A.J."/>
            <person name="Ladd B."/>
            <person name="Jarett J.K."/>
            <person name="Geller-Mcgrath D.E."/>
            <person name="Sieber C.M."/>
            <person name="Emerson J.B."/>
            <person name="Anantharaman K."/>
            <person name="Thomas B.C."/>
            <person name="Malmstrom R."/>
            <person name="Stieglmeier M."/>
            <person name="Klingl A."/>
            <person name="Woyke T."/>
            <person name="Ryan C.M."/>
            <person name="Banfield J.F."/>
        </authorList>
    </citation>
    <scope>NUCLEOTIDE SEQUENCE [LARGE SCALE GENOMIC DNA]</scope>
    <source>
        <strain evidence="1">CG17_big_fil_post_rev_8_21_14_2_50_48_46</strain>
    </source>
</reference>
<evidence type="ECO:0000313" key="2">
    <source>
        <dbReference type="Proteomes" id="UP000231019"/>
    </source>
</evidence>